<accession>B4FGE7</accession>
<dbReference type="EMBL" id="BT036185">
    <property type="protein sequence ID" value="ACF81190.1"/>
    <property type="molecule type" value="mRNA"/>
</dbReference>
<dbReference type="AlphaFoldDB" id="B4FGE7"/>
<protein>
    <submittedName>
        <fullName evidence="1">Uncharacterized protein</fullName>
    </submittedName>
</protein>
<evidence type="ECO:0000313" key="1">
    <source>
        <dbReference type="EMBL" id="ACF81190.1"/>
    </source>
</evidence>
<reference evidence="1" key="1">
    <citation type="journal article" date="2009" name="PLoS Genet.">
        <title>Sequencing, mapping, and analysis of 27,455 maize full-length cDNAs.</title>
        <authorList>
            <person name="Soderlund C."/>
            <person name="Descour A."/>
            <person name="Kudrna D."/>
            <person name="Bomhoff M."/>
            <person name="Boyd L."/>
            <person name="Currie J."/>
            <person name="Angelova A."/>
            <person name="Collura K."/>
            <person name="Wissotski M."/>
            <person name="Ashley E."/>
            <person name="Morrow D."/>
            <person name="Fernandes J."/>
            <person name="Walbot V."/>
            <person name="Yu Y."/>
        </authorList>
    </citation>
    <scope>NUCLEOTIDE SEQUENCE</scope>
    <source>
        <strain evidence="1">B73</strain>
    </source>
</reference>
<name>B4FGE7_MAIZE</name>
<proteinExistence type="evidence at transcript level"/>
<organism evidence="1">
    <name type="scientific">Zea mays</name>
    <name type="common">Maize</name>
    <dbReference type="NCBI Taxonomy" id="4577"/>
    <lineage>
        <taxon>Eukaryota</taxon>
        <taxon>Viridiplantae</taxon>
        <taxon>Streptophyta</taxon>
        <taxon>Embryophyta</taxon>
        <taxon>Tracheophyta</taxon>
        <taxon>Spermatophyta</taxon>
        <taxon>Magnoliopsida</taxon>
        <taxon>Liliopsida</taxon>
        <taxon>Poales</taxon>
        <taxon>Poaceae</taxon>
        <taxon>PACMAD clade</taxon>
        <taxon>Panicoideae</taxon>
        <taxon>Andropogonodae</taxon>
        <taxon>Andropogoneae</taxon>
        <taxon>Tripsacinae</taxon>
        <taxon>Zea</taxon>
    </lineage>
</organism>
<sequence>MSSLPSSLRRPKRNCVNLERAGTPPLLLSLHAM</sequence>